<dbReference type="RefSeq" id="WP_109670170.1">
    <property type="nucleotide sequence ID" value="NZ_QGGH01000010.1"/>
</dbReference>
<evidence type="ECO:0000256" key="1">
    <source>
        <dbReference type="SAM" id="Phobius"/>
    </source>
</evidence>
<dbReference type="Proteomes" id="UP000245631">
    <property type="component" value="Unassembled WGS sequence"/>
</dbReference>
<feature type="transmembrane region" description="Helical" evidence="1">
    <location>
        <begin position="68"/>
        <end position="91"/>
    </location>
</feature>
<evidence type="ECO:0008006" key="4">
    <source>
        <dbReference type="Google" id="ProtNLM"/>
    </source>
</evidence>
<keyword evidence="1" id="KW-0812">Transmembrane</keyword>
<sequence>MNIRFVTKTVHAFLDYPVALSLMATPFLLGLGHANPLALWVSVATGVAALILTLFTNHRTGVVRVLPFGLHVAVDRLVGITFVAVPFVLGLQGLDAWYYWANGAAVLLVTFVLNAPESGERALKTAHP</sequence>
<feature type="transmembrane region" description="Helical" evidence="1">
    <location>
        <begin position="37"/>
        <end position="56"/>
    </location>
</feature>
<name>A0A8E2WAZ6_RHILI</name>
<organism evidence="2 3">
    <name type="scientific">Rhizobium loti</name>
    <name type="common">Mesorhizobium loti</name>
    <dbReference type="NCBI Taxonomy" id="381"/>
    <lineage>
        <taxon>Bacteria</taxon>
        <taxon>Pseudomonadati</taxon>
        <taxon>Pseudomonadota</taxon>
        <taxon>Alphaproteobacteria</taxon>
        <taxon>Hyphomicrobiales</taxon>
        <taxon>Phyllobacteriaceae</taxon>
        <taxon>Mesorhizobium</taxon>
    </lineage>
</organism>
<dbReference type="GeneID" id="61054779"/>
<dbReference type="AlphaFoldDB" id="A0A8E2WAZ6"/>
<gene>
    <name evidence="2" type="ORF">C8D77_110165</name>
</gene>
<proteinExistence type="predicted"/>
<accession>A0A8E2WAZ6</accession>
<evidence type="ECO:0000313" key="3">
    <source>
        <dbReference type="Proteomes" id="UP000245631"/>
    </source>
</evidence>
<comment type="caution">
    <text evidence="2">The sequence shown here is derived from an EMBL/GenBank/DDBJ whole genome shotgun (WGS) entry which is preliminary data.</text>
</comment>
<dbReference type="EMBL" id="QGGH01000010">
    <property type="protein sequence ID" value="PWJ88698.1"/>
    <property type="molecule type" value="Genomic_DNA"/>
</dbReference>
<keyword evidence="1" id="KW-1133">Transmembrane helix</keyword>
<feature type="transmembrane region" description="Helical" evidence="1">
    <location>
        <begin position="12"/>
        <end position="31"/>
    </location>
</feature>
<protein>
    <recommendedName>
        <fullName evidence="4">SPW repeat-containing protein</fullName>
    </recommendedName>
</protein>
<evidence type="ECO:0000313" key="2">
    <source>
        <dbReference type="EMBL" id="PWJ88698.1"/>
    </source>
</evidence>
<reference evidence="2 3" key="1">
    <citation type="submission" date="2018-05" db="EMBL/GenBank/DDBJ databases">
        <title>Genomic Encyclopedia of Type Strains, Phase IV (KMG-IV): sequencing the most valuable type-strain genomes for metagenomic binning, comparative biology and taxonomic classification.</title>
        <authorList>
            <person name="Goeker M."/>
        </authorList>
    </citation>
    <scope>NUCLEOTIDE SEQUENCE [LARGE SCALE GENOMIC DNA]</scope>
    <source>
        <strain evidence="2 3">DSM 2626</strain>
    </source>
</reference>
<feature type="transmembrane region" description="Helical" evidence="1">
    <location>
        <begin position="97"/>
        <end position="115"/>
    </location>
</feature>
<keyword evidence="1" id="KW-0472">Membrane</keyword>